<name>A0A0G0FGJ2_9BACT</name>
<dbReference type="EMBL" id="LBSM01000008">
    <property type="protein sequence ID" value="KKQ18178.1"/>
    <property type="molecule type" value="Genomic_DNA"/>
</dbReference>
<evidence type="ECO:0000313" key="3">
    <source>
        <dbReference type="Proteomes" id="UP000034508"/>
    </source>
</evidence>
<feature type="transmembrane region" description="Helical" evidence="1">
    <location>
        <begin position="6"/>
        <end position="29"/>
    </location>
</feature>
<feature type="transmembrane region" description="Helical" evidence="1">
    <location>
        <begin position="244"/>
        <end position="262"/>
    </location>
</feature>
<proteinExistence type="predicted"/>
<gene>
    <name evidence="2" type="ORF">US31_C0008G0021</name>
</gene>
<organism evidence="2 3">
    <name type="scientific">Berkelbacteria bacterium GW2011_GWA1_36_9</name>
    <dbReference type="NCBI Taxonomy" id="1618331"/>
    <lineage>
        <taxon>Bacteria</taxon>
        <taxon>Candidatus Berkelbacteria</taxon>
    </lineage>
</organism>
<sequence length="536" mass="61159">MKNLKIILTLIFILVIGLTASLPHIFGIFKFRNEYSPFTTNQNLSYMHEETYIYAAKVQQILKGNIIGDSYIWEYRLSPSLYTGELMAILPIVFLSLITGSVSSAFIVSDFIFPFFLALVIYLGLRKNNYDRWFSLLCCVVVTVAPFISSLLPYLFKEGTQILGAENNPLFISRTPYPQISSIYLFAMVFVTTLFIRSKKENIPYLWSFLSGLSFYLMPYVGSTVLLASALYIKGIFKKHNVGVFIKSLLIITIVSLPWILNTLQVSNTFSREDIFQRLTFPVFFLFPVQIRYALIALVLWFFKGKSELFKVLAIFIFSAAILVDGHQIILGRNLEADHFISRTLAPLSTLAILLLLQKWLKHINFKHSNILWIVTAVSILGVGLFKQIDWIREYGQQLKVDKDIYELTNNIKSNTPKNAVIGSIDPQISRYITGLTGRWVYLAPGNKTNVQTDEQLKRICDLVSIDGSSITDNSVNPLVTYGLGFQAWQKDNSLFTEGVKSCVESENNKILKFKLDYLVKKDYDGNFYLERVSLD</sequence>
<feature type="transmembrane region" description="Helical" evidence="1">
    <location>
        <begin position="208"/>
        <end position="232"/>
    </location>
</feature>
<dbReference type="AlphaFoldDB" id="A0A0G0FGJ2"/>
<protein>
    <submittedName>
        <fullName evidence="2">Uncharacterized protein</fullName>
    </submittedName>
</protein>
<comment type="caution">
    <text evidence="2">The sequence shown here is derived from an EMBL/GenBank/DDBJ whole genome shotgun (WGS) entry which is preliminary data.</text>
</comment>
<feature type="transmembrane region" description="Helical" evidence="1">
    <location>
        <begin position="176"/>
        <end position="196"/>
    </location>
</feature>
<keyword evidence="1" id="KW-0472">Membrane</keyword>
<reference evidence="2 3" key="1">
    <citation type="journal article" date="2015" name="Nature">
        <title>rRNA introns, odd ribosomes, and small enigmatic genomes across a large radiation of phyla.</title>
        <authorList>
            <person name="Brown C.T."/>
            <person name="Hug L.A."/>
            <person name="Thomas B.C."/>
            <person name="Sharon I."/>
            <person name="Castelle C.J."/>
            <person name="Singh A."/>
            <person name="Wilkins M.J."/>
            <person name="Williams K.H."/>
            <person name="Banfield J.F."/>
        </authorList>
    </citation>
    <scope>NUCLEOTIDE SEQUENCE [LARGE SCALE GENOMIC DNA]</scope>
</reference>
<feature type="transmembrane region" description="Helical" evidence="1">
    <location>
        <begin position="309"/>
        <end position="328"/>
    </location>
</feature>
<feature type="transmembrane region" description="Helical" evidence="1">
    <location>
        <begin position="283"/>
        <end position="303"/>
    </location>
</feature>
<keyword evidence="1" id="KW-0812">Transmembrane</keyword>
<feature type="transmembrane region" description="Helical" evidence="1">
    <location>
        <begin position="134"/>
        <end position="156"/>
    </location>
</feature>
<accession>A0A0G0FGJ2</accession>
<feature type="transmembrane region" description="Helical" evidence="1">
    <location>
        <begin position="370"/>
        <end position="386"/>
    </location>
</feature>
<keyword evidence="1" id="KW-1133">Transmembrane helix</keyword>
<evidence type="ECO:0000313" key="2">
    <source>
        <dbReference type="EMBL" id="KKQ18178.1"/>
    </source>
</evidence>
<feature type="transmembrane region" description="Helical" evidence="1">
    <location>
        <begin position="81"/>
        <end position="99"/>
    </location>
</feature>
<feature type="transmembrane region" description="Helical" evidence="1">
    <location>
        <begin position="340"/>
        <end position="358"/>
    </location>
</feature>
<evidence type="ECO:0000256" key="1">
    <source>
        <dbReference type="SAM" id="Phobius"/>
    </source>
</evidence>
<dbReference type="Proteomes" id="UP000034508">
    <property type="component" value="Unassembled WGS sequence"/>
</dbReference>